<reference evidence="2" key="1">
    <citation type="submission" date="2020-05" db="EMBL/GenBank/DDBJ databases">
        <authorList>
            <person name="Chiriac C."/>
            <person name="Salcher M."/>
            <person name="Ghai R."/>
            <person name="Kavagutti S V."/>
        </authorList>
    </citation>
    <scope>NUCLEOTIDE SEQUENCE</scope>
</reference>
<organism evidence="2">
    <name type="scientific">freshwater metagenome</name>
    <dbReference type="NCBI Taxonomy" id="449393"/>
    <lineage>
        <taxon>unclassified sequences</taxon>
        <taxon>metagenomes</taxon>
        <taxon>ecological metagenomes</taxon>
    </lineage>
</organism>
<sequence>MRSASASASRCIPTEIESASDTTWLSLYNASAGLAGRRDNTSTRSASSFLSSSVTRTACRGSIALRARFAATSMRLSSSHSSSMMPRLSASDDVRSLFPLTGLSTKTVVATFSPTSRGSNVVPPQPGSSPRLTSGKPRALMLLVATRAEQCSESSNPPPRATPLMAATTGTPSWPSRPNTR</sequence>
<dbReference type="EMBL" id="CAEZUE010000132">
    <property type="protein sequence ID" value="CAB4598289.1"/>
    <property type="molecule type" value="Genomic_DNA"/>
</dbReference>
<feature type="compositionally biased region" description="Polar residues" evidence="1">
    <location>
        <begin position="168"/>
        <end position="181"/>
    </location>
</feature>
<gene>
    <name evidence="2" type="ORF">UFOPK1788_00927</name>
</gene>
<accession>A0A6J6GEQ0</accession>
<protein>
    <submittedName>
        <fullName evidence="2">Unannotated protein</fullName>
    </submittedName>
</protein>
<evidence type="ECO:0000313" key="2">
    <source>
        <dbReference type="EMBL" id="CAB4598289.1"/>
    </source>
</evidence>
<name>A0A6J6GEQ0_9ZZZZ</name>
<dbReference type="AlphaFoldDB" id="A0A6J6GEQ0"/>
<feature type="region of interest" description="Disordered" evidence="1">
    <location>
        <begin position="115"/>
        <end position="181"/>
    </location>
</feature>
<evidence type="ECO:0000256" key="1">
    <source>
        <dbReference type="SAM" id="MobiDB-lite"/>
    </source>
</evidence>
<proteinExistence type="predicted"/>